<evidence type="ECO:0000256" key="4">
    <source>
        <dbReference type="ARBA" id="ARBA00023136"/>
    </source>
</evidence>
<feature type="transmembrane region" description="Helical" evidence="5">
    <location>
        <begin position="510"/>
        <end position="529"/>
    </location>
</feature>
<dbReference type="GeneID" id="76997126"/>
<evidence type="ECO:0000259" key="6">
    <source>
        <dbReference type="Pfam" id="PF04932"/>
    </source>
</evidence>
<feature type="transmembrane region" description="Helical" evidence="5">
    <location>
        <begin position="541"/>
        <end position="564"/>
    </location>
</feature>
<evidence type="ECO:0000256" key="5">
    <source>
        <dbReference type="SAM" id="Phobius"/>
    </source>
</evidence>
<proteinExistence type="predicted"/>
<dbReference type="Gene3D" id="1.25.40.10">
    <property type="entry name" value="Tetratricopeptide repeat domain"/>
    <property type="match status" value="1"/>
</dbReference>
<comment type="subcellular location">
    <subcellularLocation>
        <location evidence="1">Membrane</location>
        <topology evidence="1">Multi-pass membrane protein</topology>
    </subcellularLocation>
</comment>
<feature type="transmembrane region" description="Helical" evidence="5">
    <location>
        <begin position="57"/>
        <end position="76"/>
    </location>
</feature>
<dbReference type="InterPro" id="IPR011990">
    <property type="entry name" value="TPR-like_helical_dom_sf"/>
</dbReference>
<sequence length="822" mass="92540">MSTYGYGAKKPKQKNDKSNHFSLAQWGAIVTLILFLIWSPFQFGLFNGQITQFEKPIYWSILIASILAFLTVGVLLQFKKRNYDQSDVLTLFVFLLPLTYGVSAFFAASSYLAVNAIFIMLIYAVFFALIKLTTGEEKINRIIQITLTGSAYAIVWFGLMNWLGNGKLAAALIGWFSRLNADGLYEQAIWVDANGPRLASVFQYPNTYAAYLMAFLFVAVFYLTTTRKAVSHAVHGFMLVPIILSILLTLSRSGLVLLPVVFVVVLLFVKPARQILWIIHLAISGAATLVILNTVSAIGNQVHLNESGSSTLRGWLYILGASAACAILCWIVQRFFAPWLERKLEGFSMKKWSNALLPVGGTIIAGVLIIFLLGTGLKNLLPESISSRLSSINFQQHSVLERITFYKDSMKLVADYPVFGAGGGAWSALYEKYQNNPYESAQAHSYYMQYLVESGFFGFIILIAFLGIIYWKYVQSFRNAEETKRNSYFMYFILATSILVHSVMDFNMSYVYIGIIVFISLGGMAASISTEPLKKIKPSTIKAATASILGIAGIIMFITSLLFIQASSSFAKADKTLVETKNFNLTMEYLNKALKIRPTVPEYAAFKADLFKQVYTQQGDEDFFAEAEHTLRQALDKQPGNRILLLRLIDLYEQKGMDSELYEVLSENAERFPWDMTWYEKYMAATLRQGIIINNDSPDKKNEYMDEIIAALRHVEQGVEHLKTLPEGQLQGREFIVTNTMAMNAGRAYIMKGEPGEGAEAMKPYLNEDLSNADNRELARWYVGATIQNGQVDQVWYDKMLSVDPEEKERIEQVAGMRFLKQ</sequence>
<feature type="transmembrane region" description="Helical" evidence="5">
    <location>
        <begin position="142"/>
        <end position="163"/>
    </location>
</feature>
<evidence type="ECO:0000313" key="8">
    <source>
        <dbReference type="EMBL" id="QDM44492.1"/>
    </source>
</evidence>
<dbReference type="EMBL" id="JAMDMM010000016">
    <property type="protein sequence ID" value="MCY9606910.1"/>
    <property type="molecule type" value="Genomic_DNA"/>
</dbReference>
<reference evidence="8 9" key="1">
    <citation type="submission" date="2019-07" db="EMBL/GenBank/DDBJ databases">
        <title>Paenibacillus thiaminolyticus NRRL B-4156.</title>
        <authorList>
            <person name="Hehnly C."/>
            <person name="Zhang L."/>
        </authorList>
    </citation>
    <scope>NUCLEOTIDE SEQUENCE [LARGE SCALE GENOMIC DNA]</scope>
    <source>
        <strain evidence="8 9">NRRL B-4156</strain>
    </source>
</reference>
<evidence type="ECO:0000313" key="9">
    <source>
        <dbReference type="Proteomes" id="UP000315377"/>
    </source>
</evidence>
<dbReference type="PANTHER" id="PTHR37422">
    <property type="entry name" value="TEICHURONIC ACID BIOSYNTHESIS PROTEIN TUAE"/>
    <property type="match status" value="1"/>
</dbReference>
<feature type="transmembrane region" description="Helical" evidence="5">
    <location>
        <begin position="356"/>
        <end position="381"/>
    </location>
</feature>
<evidence type="ECO:0000313" key="10">
    <source>
        <dbReference type="Proteomes" id="UP001209276"/>
    </source>
</evidence>
<dbReference type="AlphaFoldDB" id="A0AAP9DUL5"/>
<feature type="transmembrane region" description="Helical" evidence="5">
    <location>
        <begin position="275"/>
        <end position="295"/>
    </location>
</feature>
<gene>
    <name evidence="8" type="ORF">FLT43_14260</name>
    <name evidence="7" type="ORF">M5W83_07075</name>
</gene>
<evidence type="ECO:0000256" key="1">
    <source>
        <dbReference type="ARBA" id="ARBA00004141"/>
    </source>
</evidence>
<feature type="transmembrane region" description="Helical" evidence="5">
    <location>
        <begin position="450"/>
        <end position="474"/>
    </location>
</feature>
<evidence type="ECO:0000256" key="2">
    <source>
        <dbReference type="ARBA" id="ARBA00022692"/>
    </source>
</evidence>
<dbReference type="InterPro" id="IPR007016">
    <property type="entry name" value="O-antigen_ligase-rel_domated"/>
</dbReference>
<keyword evidence="3 5" id="KW-1133">Transmembrane helix</keyword>
<feature type="transmembrane region" description="Helical" evidence="5">
    <location>
        <begin position="486"/>
        <end position="504"/>
    </location>
</feature>
<organism evidence="8 9">
    <name type="scientific">Paenibacillus thiaminolyticus</name>
    <name type="common">Bacillus thiaminolyticus</name>
    <dbReference type="NCBI Taxonomy" id="49283"/>
    <lineage>
        <taxon>Bacteria</taxon>
        <taxon>Bacillati</taxon>
        <taxon>Bacillota</taxon>
        <taxon>Bacilli</taxon>
        <taxon>Bacillales</taxon>
        <taxon>Paenibacillaceae</taxon>
        <taxon>Paenibacillus</taxon>
    </lineage>
</organism>
<dbReference type="Proteomes" id="UP000315377">
    <property type="component" value="Chromosome"/>
</dbReference>
<feature type="transmembrane region" description="Helical" evidence="5">
    <location>
        <begin position="21"/>
        <end position="45"/>
    </location>
</feature>
<keyword evidence="10" id="KW-1185">Reference proteome</keyword>
<feature type="domain" description="O-antigen ligase-related" evidence="6">
    <location>
        <begin position="315"/>
        <end position="463"/>
    </location>
</feature>
<feature type="transmembrane region" description="Helical" evidence="5">
    <location>
        <begin position="208"/>
        <end position="225"/>
    </location>
</feature>
<reference evidence="7 10" key="2">
    <citation type="submission" date="2022-05" db="EMBL/GenBank/DDBJ databases">
        <title>Genome Sequencing of Bee-Associated Microbes.</title>
        <authorList>
            <person name="Dunlap C."/>
        </authorList>
    </citation>
    <scope>NUCLEOTIDE SEQUENCE [LARGE SCALE GENOMIC DNA]</scope>
    <source>
        <strain evidence="7 10">NRRL B-14613</strain>
    </source>
</reference>
<dbReference type="SUPFAM" id="SSF48452">
    <property type="entry name" value="TPR-like"/>
    <property type="match status" value="1"/>
</dbReference>
<keyword evidence="4 5" id="KW-0472">Membrane</keyword>
<evidence type="ECO:0000256" key="3">
    <source>
        <dbReference type="ARBA" id="ARBA00022989"/>
    </source>
</evidence>
<evidence type="ECO:0000313" key="7">
    <source>
        <dbReference type="EMBL" id="MCY9606910.1"/>
    </source>
</evidence>
<feature type="transmembrane region" description="Helical" evidence="5">
    <location>
        <begin position="112"/>
        <end position="130"/>
    </location>
</feature>
<dbReference type="EMBL" id="CP041405">
    <property type="protein sequence ID" value="QDM44492.1"/>
    <property type="molecule type" value="Genomic_DNA"/>
</dbReference>
<dbReference type="PANTHER" id="PTHR37422:SF13">
    <property type="entry name" value="LIPOPOLYSACCHARIDE BIOSYNTHESIS PROTEIN PA4999-RELATED"/>
    <property type="match status" value="1"/>
</dbReference>
<keyword evidence="8" id="KW-0436">Ligase</keyword>
<name>A0AAP9DUL5_PANTH</name>
<feature type="transmembrane region" description="Helical" evidence="5">
    <location>
        <begin position="237"/>
        <end position="269"/>
    </location>
</feature>
<protein>
    <submittedName>
        <fullName evidence="8">O-antigen ligase domain-containing protein</fullName>
    </submittedName>
    <submittedName>
        <fullName evidence="7">O-antigen ligase family protein</fullName>
    </submittedName>
</protein>
<dbReference type="Proteomes" id="UP001209276">
    <property type="component" value="Unassembled WGS sequence"/>
</dbReference>
<dbReference type="Pfam" id="PF04932">
    <property type="entry name" value="Wzy_C"/>
    <property type="match status" value="1"/>
</dbReference>
<feature type="transmembrane region" description="Helical" evidence="5">
    <location>
        <begin position="88"/>
        <end position="106"/>
    </location>
</feature>
<accession>A0AAP9DUL5</accession>
<feature type="transmembrane region" description="Helical" evidence="5">
    <location>
        <begin position="315"/>
        <end position="336"/>
    </location>
</feature>
<keyword evidence="2 5" id="KW-0812">Transmembrane</keyword>
<dbReference type="GO" id="GO:0016874">
    <property type="term" value="F:ligase activity"/>
    <property type="evidence" value="ECO:0007669"/>
    <property type="project" value="UniProtKB-KW"/>
</dbReference>
<dbReference type="GO" id="GO:0016020">
    <property type="term" value="C:membrane"/>
    <property type="evidence" value="ECO:0007669"/>
    <property type="project" value="UniProtKB-SubCell"/>
</dbReference>
<dbReference type="RefSeq" id="WP_087443966.1">
    <property type="nucleotide sequence ID" value="NZ_CABMNB010000038.1"/>
</dbReference>
<dbReference type="InterPro" id="IPR051533">
    <property type="entry name" value="WaaL-like"/>
</dbReference>